<feature type="compositionally biased region" description="Polar residues" evidence="1">
    <location>
        <begin position="137"/>
        <end position="146"/>
    </location>
</feature>
<keyword evidence="3" id="KW-1185">Reference proteome</keyword>
<feature type="region of interest" description="Disordered" evidence="1">
    <location>
        <begin position="33"/>
        <end position="67"/>
    </location>
</feature>
<dbReference type="Proteomes" id="UP000770015">
    <property type="component" value="Unassembled WGS sequence"/>
</dbReference>
<feature type="compositionally biased region" description="Low complexity" evidence="1">
    <location>
        <begin position="33"/>
        <end position="45"/>
    </location>
</feature>
<protein>
    <submittedName>
        <fullName evidence="2">Uncharacterized protein</fullName>
    </submittedName>
</protein>
<evidence type="ECO:0000313" key="2">
    <source>
        <dbReference type="EMBL" id="KAH6686131.1"/>
    </source>
</evidence>
<sequence>MTNERTWDCSDKALSHRLDELLRQQCTEKHSIQTLQQSLTSTMSSPAGQLREQAASGPRGSPPRLVHPQRPRLRACVTAPSITTSNACREALTSPQSAEKATDLLNRVAVFTSPSVEFPTVRSLPSQIEAPPGSLPSLETASDQDMGDVQQSYPGCYFSFPGFDTWECEEQAGKGDQGFG</sequence>
<evidence type="ECO:0000313" key="3">
    <source>
        <dbReference type="Proteomes" id="UP000770015"/>
    </source>
</evidence>
<organism evidence="2 3">
    <name type="scientific">Plectosphaerella plurivora</name>
    <dbReference type="NCBI Taxonomy" id="936078"/>
    <lineage>
        <taxon>Eukaryota</taxon>
        <taxon>Fungi</taxon>
        <taxon>Dikarya</taxon>
        <taxon>Ascomycota</taxon>
        <taxon>Pezizomycotina</taxon>
        <taxon>Sordariomycetes</taxon>
        <taxon>Hypocreomycetidae</taxon>
        <taxon>Glomerellales</taxon>
        <taxon>Plectosphaerellaceae</taxon>
        <taxon>Plectosphaerella</taxon>
    </lineage>
</organism>
<feature type="region of interest" description="Disordered" evidence="1">
    <location>
        <begin position="125"/>
        <end position="146"/>
    </location>
</feature>
<dbReference type="AlphaFoldDB" id="A0A9P8VAH2"/>
<reference evidence="2" key="1">
    <citation type="journal article" date="2021" name="Nat. Commun.">
        <title>Genetic determinants of endophytism in the Arabidopsis root mycobiome.</title>
        <authorList>
            <person name="Mesny F."/>
            <person name="Miyauchi S."/>
            <person name="Thiergart T."/>
            <person name="Pickel B."/>
            <person name="Atanasova L."/>
            <person name="Karlsson M."/>
            <person name="Huettel B."/>
            <person name="Barry K.W."/>
            <person name="Haridas S."/>
            <person name="Chen C."/>
            <person name="Bauer D."/>
            <person name="Andreopoulos W."/>
            <person name="Pangilinan J."/>
            <person name="LaButti K."/>
            <person name="Riley R."/>
            <person name="Lipzen A."/>
            <person name="Clum A."/>
            <person name="Drula E."/>
            <person name="Henrissat B."/>
            <person name="Kohler A."/>
            <person name="Grigoriev I.V."/>
            <person name="Martin F.M."/>
            <person name="Hacquard S."/>
        </authorList>
    </citation>
    <scope>NUCLEOTIDE SEQUENCE</scope>
    <source>
        <strain evidence="2">MPI-SDFR-AT-0117</strain>
    </source>
</reference>
<dbReference type="OrthoDB" id="3437826at2759"/>
<evidence type="ECO:0000256" key="1">
    <source>
        <dbReference type="SAM" id="MobiDB-lite"/>
    </source>
</evidence>
<gene>
    <name evidence="2" type="ORF">F5X68DRAFT_208341</name>
</gene>
<name>A0A9P8VAH2_9PEZI</name>
<comment type="caution">
    <text evidence="2">The sequence shown here is derived from an EMBL/GenBank/DDBJ whole genome shotgun (WGS) entry which is preliminary data.</text>
</comment>
<proteinExistence type="predicted"/>
<accession>A0A9P8VAH2</accession>
<dbReference type="EMBL" id="JAGSXJ010000013">
    <property type="protein sequence ID" value="KAH6686131.1"/>
    <property type="molecule type" value="Genomic_DNA"/>
</dbReference>